<evidence type="ECO:0000256" key="1">
    <source>
        <dbReference type="ARBA" id="ARBA00000085"/>
    </source>
</evidence>
<evidence type="ECO:0000256" key="5">
    <source>
        <dbReference type="ARBA" id="ARBA00022741"/>
    </source>
</evidence>
<dbReference type="InterPro" id="IPR011712">
    <property type="entry name" value="Sig_transdc_His_kin_sub3_dim/P"/>
</dbReference>
<dbReference type="InterPro" id="IPR050482">
    <property type="entry name" value="Sensor_HK_TwoCompSys"/>
</dbReference>
<dbReference type="AlphaFoldDB" id="A0A1J5RCU1"/>
<evidence type="ECO:0000256" key="7">
    <source>
        <dbReference type="ARBA" id="ARBA00022840"/>
    </source>
</evidence>
<keyword evidence="9" id="KW-1133">Transmembrane helix</keyword>
<feature type="transmembrane region" description="Helical" evidence="9">
    <location>
        <begin position="36"/>
        <end position="56"/>
    </location>
</feature>
<protein>
    <recommendedName>
        <fullName evidence="2">histidine kinase</fullName>
        <ecNumber evidence="2">2.7.13.3</ecNumber>
    </recommendedName>
</protein>
<feature type="transmembrane region" description="Helical" evidence="9">
    <location>
        <begin position="63"/>
        <end position="82"/>
    </location>
</feature>
<keyword evidence="4 11" id="KW-0808">Transferase</keyword>
<feature type="transmembrane region" description="Helical" evidence="9">
    <location>
        <begin position="137"/>
        <end position="157"/>
    </location>
</feature>
<dbReference type="PANTHER" id="PTHR24421:SF10">
    <property type="entry name" value="NITRATE_NITRITE SENSOR PROTEIN NARQ"/>
    <property type="match status" value="1"/>
</dbReference>
<dbReference type="Gene3D" id="3.30.565.10">
    <property type="entry name" value="Histidine kinase-like ATPase, C-terminal domain"/>
    <property type="match status" value="1"/>
</dbReference>
<feature type="region of interest" description="Disordered" evidence="8">
    <location>
        <begin position="1"/>
        <end position="30"/>
    </location>
</feature>
<dbReference type="EMBL" id="MLJW01000509">
    <property type="protein sequence ID" value="OIQ85949.1"/>
    <property type="molecule type" value="Genomic_DNA"/>
</dbReference>
<evidence type="ECO:0000256" key="6">
    <source>
        <dbReference type="ARBA" id="ARBA00022777"/>
    </source>
</evidence>
<keyword evidence="7" id="KW-0067">ATP-binding</keyword>
<evidence type="ECO:0000313" key="11">
    <source>
        <dbReference type="EMBL" id="OIQ85949.1"/>
    </source>
</evidence>
<dbReference type="Pfam" id="PF07730">
    <property type="entry name" value="HisKA_3"/>
    <property type="match status" value="1"/>
</dbReference>
<dbReference type="SUPFAM" id="SSF55781">
    <property type="entry name" value="GAF domain-like"/>
    <property type="match status" value="1"/>
</dbReference>
<keyword evidence="3" id="KW-0597">Phosphoprotein</keyword>
<reference evidence="11" key="1">
    <citation type="submission" date="2016-10" db="EMBL/GenBank/DDBJ databases">
        <title>Sequence of Gallionella enrichment culture.</title>
        <authorList>
            <person name="Poehlein A."/>
            <person name="Muehling M."/>
            <person name="Daniel R."/>
        </authorList>
    </citation>
    <scope>NUCLEOTIDE SEQUENCE</scope>
</reference>
<evidence type="ECO:0000256" key="4">
    <source>
        <dbReference type="ARBA" id="ARBA00022679"/>
    </source>
</evidence>
<dbReference type="Gene3D" id="1.20.5.1930">
    <property type="match status" value="1"/>
</dbReference>
<comment type="caution">
    <text evidence="11">The sequence shown here is derived from an EMBL/GenBank/DDBJ whole genome shotgun (WGS) entry which is preliminary data.</text>
</comment>
<accession>A0A1J5RCU1</accession>
<feature type="domain" description="Signal transduction histidine kinase subgroup 3 dimerisation and phosphoacceptor" evidence="10">
    <location>
        <begin position="373"/>
        <end position="438"/>
    </location>
</feature>
<feature type="compositionally biased region" description="Basic and acidic residues" evidence="8">
    <location>
        <begin position="10"/>
        <end position="30"/>
    </location>
</feature>
<proteinExistence type="predicted"/>
<sequence length="564" mass="60572">MANAATANSGERRREAVPRDEREPERRGEGPRARSLLALIRLVLAASAALVFAVAGTRRTATAWGLALAVLYAAYAAALYVAAERGSRLAQAGWLHWADVGWYTALIVPSGGLDSALFPFYFFPIMSASLSGGFAEAIRVAAVCAALAAGAAALPLLHGARPGPATAPLTHALLLLVVGYLVAQWGGKELEHRRRLALLGAIMRLPNPRLGPQQVMAHCLEHIRAYFGAESCVAVMRMQEGPSLLFLADGERAPVAGREIDAAMSDALLAAPTVSFVHCRGKTVELDPWSGGGAAPEPARAAAIAELLEASCYACVPLLRLGSDTGRLYVVRRDRGFSADDGAFLRDLAAHVAPMIENINVLDRIASDATLHEREKISRDLHDGTIQPYIGLKLGLEALRRRAGNGELADELDDLIAMTGEGIAELRRYVGGLRDRDLPRETSLVHAIWRVAEKYHDYYGIDVAVNVDTDLGLNDRLAAEVFQIVNEGLSNVRRHTASRQVTLNVRRQATELVLQIINHAATDGRVCAAFRPRSIVERVQHLGGRVDVALQADGGAVVTAEIPL</sequence>
<evidence type="ECO:0000256" key="8">
    <source>
        <dbReference type="SAM" id="MobiDB-lite"/>
    </source>
</evidence>
<dbReference type="GO" id="GO:0046983">
    <property type="term" value="F:protein dimerization activity"/>
    <property type="evidence" value="ECO:0007669"/>
    <property type="project" value="InterPro"/>
</dbReference>
<keyword evidence="6 11" id="KW-0418">Kinase</keyword>
<name>A0A1J5RCU1_9ZZZZ</name>
<dbReference type="InterPro" id="IPR036890">
    <property type="entry name" value="HATPase_C_sf"/>
</dbReference>
<dbReference type="GO" id="GO:0016020">
    <property type="term" value="C:membrane"/>
    <property type="evidence" value="ECO:0007669"/>
    <property type="project" value="InterPro"/>
</dbReference>
<dbReference type="EC" id="2.7.13.3" evidence="2"/>
<feature type="transmembrane region" description="Helical" evidence="9">
    <location>
        <begin position="102"/>
        <end position="125"/>
    </location>
</feature>
<evidence type="ECO:0000256" key="3">
    <source>
        <dbReference type="ARBA" id="ARBA00022553"/>
    </source>
</evidence>
<evidence type="ECO:0000256" key="2">
    <source>
        <dbReference type="ARBA" id="ARBA00012438"/>
    </source>
</evidence>
<evidence type="ECO:0000256" key="9">
    <source>
        <dbReference type="SAM" id="Phobius"/>
    </source>
</evidence>
<keyword evidence="9" id="KW-0812">Transmembrane</keyword>
<organism evidence="11">
    <name type="scientific">mine drainage metagenome</name>
    <dbReference type="NCBI Taxonomy" id="410659"/>
    <lineage>
        <taxon>unclassified sequences</taxon>
        <taxon>metagenomes</taxon>
        <taxon>ecological metagenomes</taxon>
    </lineage>
</organism>
<dbReference type="InterPro" id="IPR029016">
    <property type="entry name" value="GAF-like_dom_sf"/>
</dbReference>
<keyword evidence="5" id="KW-0547">Nucleotide-binding</keyword>
<dbReference type="GO" id="GO:0005524">
    <property type="term" value="F:ATP binding"/>
    <property type="evidence" value="ECO:0007669"/>
    <property type="project" value="UniProtKB-KW"/>
</dbReference>
<dbReference type="GO" id="GO:0000155">
    <property type="term" value="F:phosphorelay sensor kinase activity"/>
    <property type="evidence" value="ECO:0007669"/>
    <property type="project" value="InterPro"/>
</dbReference>
<feature type="transmembrane region" description="Helical" evidence="9">
    <location>
        <begin position="169"/>
        <end position="187"/>
    </location>
</feature>
<gene>
    <name evidence="11" type="primary">liaS_13</name>
    <name evidence="11" type="ORF">GALL_321860</name>
</gene>
<evidence type="ECO:0000259" key="10">
    <source>
        <dbReference type="Pfam" id="PF07730"/>
    </source>
</evidence>
<comment type="catalytic activity">
    <reaction evidence="1">
        <text>ATP + protein L-histidine = ADP + protein N-phospho-L-histidine.</text>
        <dbReference type="EC" id="2.7.13.3"/>
    </reaction>
</comment>
<dbReference type="Gene3D" id="3.30.450.40">
    <property type="match status" value="1"/>
</dbReference>
<dbReference type="PANTHER" id="PTHR24421">
    <property type="entry name" value="NITRATE/NITRITE SENSOR PROTEIN NARX-RELATED"/>
    <property type="match status" value="1"/>
</dbReference>
<dbReference type="SUPFAM" id="SSF55874">
    <property type="entry name" value="ATPase domain of HSP90 chaperone/DNA topoisomerase II/histidine kinase"/>
    <property type="match status" value="1"/>
</dbReference>
<keyword evidence="9" id="KW-0472">Membrane</keyword>